<dbReference type="GO" id="GO:0008360">
    <property type="term" value="P:regulation of cell shape"/>
    <property type="evidence" value="ECO:0007669"/>
    <property type="project" value="UniProtKB-KW"/>
</dbReference>
<keyword evidence="3 14" id="KW-1003">Cell membrane</keyword>
<dbReference type="PANTHER" id="PTHR30627">
    <property type="entry name" value="PEPTIDOGLYCAN D,D-TRANSPEPTIDASE"/>
    <property type="match status" value="1"/>
</dbReference>
<dbReference type="EC" id="3.4.16.4" evidence="14"/>
<evidence type="ECO:0000256" key="4">
    <source>
        <dbReference type="ARBA" id="ARBA00022519"/>
    </source>
</evidence>
<feature type="domain" description="Penicillin-binding protein transpeptidase" evidence="15">
    <location>
        <begin position="283"/>
        <end position="620"/>
    </location>
</feature>
<feature type="binding site" evidence="14">
    <location>
        <position position="379"/>
    </location>
    <ligand>
        <name>Zn(2+)</name>
        <dbReference type="ChEBI" id="CHEBI:29105"/>
    </ligand>
</feature>
<reference evidence="17 18" key="1">
    <citation type="submission" date="2011-08" db="EMBL/GenBank/DDBJ databases">
        <title>The genome of the obligate endobacterium of an arbuscular mycorrhizal fungus reveals an interphylum network of nutritional interactions.</title>
        <authorList>
            <person name="Ghignone S."/>
            <person name="Salvioli A."/>
            <person name="Anca I."/>
            <person name="Lumini E."/>
            <person name="Ortu G."/>
            <person name="Petiti L."/>
            <person name="Cruveiller S."/>
            <person name="Bianciotto V."/>
            <person name="Piffanelli P."/>
            <person name="Lanfranco L."/>
            <person name="Bonfante P."/>
        </authorList>
    </citation>
    <scope>NUCLEOTIDE SEQUENCE [LARGE SCALE GENOMIC DNA]</scope>
    <source>
        <strain evidence="17 18">BEG34</strain>
    </source>
</reference>
<keyword evidence="13 14" id="KW-0961">Cell wall biogenesis/degradation</keyword>
<comment type="function">
    <text evidence="14">Catalyzes cross-linking of the peptidoglycan cell wall.</text>
</comment>
<dbReference type="GO" id="GO:0008658">
    <property type="term" value="F:penicillin binding"/>
    <property type="evidence" value="ECO:0007669"/>
    <property type="project" value="InterPro"/>
</dbReference>
<dbReference type="InterPro" id="IPR005311">
    <property type="entry name" value="PBP_dimer"/>
</dbReference>
<protein>
    <recommendedName>
        <fullName evidence="14">Peptidoglycan D,D-transpeptidase MrdA</fullName>
        <ecNumber evidence="14">3.4.16.4</ecNumber>
    </recommendedName>
    <alternativeName>
        <fullName evidence="14">Penicillin-binding protein 2</fullName>
        <shortName evidence="14">PBP-2</shortName>
    </alternativeName>
</protein>
<dbReference type="GO" id="GO:0009252">
    <property type="term" value="P:peptidoglycan biosynthetic process"/>
    <property type="evidence" value="ECO:0007669"/>
    <property type="project" value="UniProtKB-UniRule"/>
</dbReference>
<dbReference type="Pfam" id="PF00905">
    <property type="entry name" value="Transpeptidase"/>
    <property type="match status" value="1"/>
</dbReference>
<comment type="subcellular location">
    <subcellularLocation>
        <location evidence="14">Cell inner membrane</location>
        <topology evidence="14">Single-pass membrane protein</topology>
    </subcellularLocation>
    <subcellularLocation>
        <location evidence="2">Cell membrane</location>
    </subcellularLocation>
    <subcellularLocation>
        <location evidence="1">Membrane</location>
        <topology evidence="1">Single-pass membrane protein</topology>
    </subcellularLocation>
</comment>
<evidence type="ECO:0000256" key="14">
    <source>
        <dbReference type="HAMAP-Rule" id="MF_02081"/>
    </source>
</evidence>
<gene>
    <name evidence="17" type="primary">MrdA</name>
    <name evidence="14" type="synonym">mrdA</name>
    <name evidence="17" type="ORF">CAGGBEG34_180027</name>
</gene>
<dbReference type="GO" id="GO:0016757">
    <property type="term" value="F:glycosyltransferase activity"/>
    <property type="evidence" value="ECO:0007669"/>
    <property type="project" value="UniProtKB-KW"/>
</dbReference>
<dbReference type="PANTHER" id="PTHR30627:SF2">
    <property type="entry name" value="PEPTIDOGLYCAN D,D-TRANSPEPTIDASE MRDA"/>
    <property type="match status" value="1"/>
</dbReference>
<evidence type="ECO:0000256" key="3">
    <source>
        <dbReference type="ARBA" id="ARBA00022475"/>
    </source>
</evidence>
<evidence type="ECO:0000259" key="16">
    <source>
        <dbReference type="Pfam" id="PF03717"/>
    </source>
</evidence>
<feature type="binding site" evidence="14">
    <location>
        <position position="398"/>
    </location>
    <ligand>
        <name>Zn(2+)</name>
        <dbReference type="ChEBI" id="CHEBI:29105"/>
    </ligand>
</feature>
<dbReference type="STRING" id="1070319.CAGGBEG34_180027"/>
<dbReference type="eggNOG" id="COG0768">
    <property type="taxonomic scope" value="Bacteria"/>
</dbReference>
<accession>G2J7H8</accession>
<feature type="transmembrane region" description="Helical" evidence="14">
    <location>
        <begin position="18"/>
        <end position="42"/>
    </location>
</feature>
<dbReference type="Proteomes" id="UP000054051">
    <property type="component" value="Unassembled WGS sequence"/>
</dbReference>
<dbReference type="Gene3D" id="3.90.1310.10">
    <property type="entry name" value="Penicillin-binding protein 2a (Domain 2)"/>
    <property type="match status" value="1"/>
</dbReference>
<dbReference type="GO" id="GO:0008270">
    <property type="term" value="F:zinc ion binding"/>
    <property type="evidence" value="ECO:0007669"/>
    <property type="project" value="UniProtKB-UniRule"/>
</dbReference>
<keyword evidence="6 14" id="KW-0645">Protease</keyword>
<evidence type="ECO:0000256" key="5">
    <source>
        <dbReference type="ARBA" id="ARBA00022645"/>
    </source>
</evidence>
<evidence type="ECO:0000256" key="10">
    <source>
        <dbReference type="ARBA" id="ARBA00022984"/>
    </source>
</evidence>
<evidence type="ECO:0000259" key="15">
    <source>
        <dbReference type="Pfam" id="PF00905"/>
    </source>
</evidence>
<evidence type="ECO:0000256" key="11">
    <source>
        <dbReference type="ARBA" id="ARBA00022989"/>
    </source>
</evidence>
<organism evidence="17 18">
    <name type="scientific">Candidatus Glomeribacter gigasporarum BEG34</name>
    <dbReference type="NCBI Taxonomy" id="1070319"/>
    <lineage>
        <taxon>Bacteria</taxon>
        <taxon>Pseudomonadati</taxon>
        <taxon>Pseudomonadota</taxon>
        <taxon>Betaproteobacteria</taxon>
        <taxon>Burkholderiales</taxon>
        <taxon>Burkholderiaceae</taxon>
        <taxon>Candidatus Glomeribacter</taxon>
    </lineage>
</organism>
<dbReference type="GO" id="GO:0071972">
    <property type="term" value="F:peptidoglycan L,D-transpeptidase activity"/>
    <property type="evidence" value="ECO:0007669"/>
    <property type="project" value="TreeGrafter"/>
</dbReference>
<evidence type="ECO:0000313" key="18">
    <source>
        <dbReference type="Proteomes" id="UP000054051"/>
    </source>
</evidence>
<keyword evidence="4 14" id="KW-0997">Cell inner membrane</keyword>
<dbReference type="InterPro" id="IPR050515">
    <property type="entry name" value="Beta-lactam/transpept"/>
</dbReference>
<dbReference type="InterPro" id="IPR017790">
    <property type="entry name" value="Penicillin-binding_protein_2"/>
</dbReference>
<dbReference type="Pfam" id="PF03717">
    <property type="entry name" value="PBP_dimer"/>
    <property type="match status" value="1"/>
</dbReference>
<dbReference type="SUPFAM" id="SSF56601">
    <property type="entry name" value="beta-lactamase/transpeptidase-like"/>
    <property type="match status" value="1"/>
</dbReference>
<comment type="pathway">
    <text evidence="14">Cell wall biogenesis; peptidoglycan biosynthesis.</text>
</comment>
<comment type="caution">
    <text evidence="17">The sequence shown here is derived from an EMBL/GenBank/DDBJ whole genome shotgun (WGS) entry which is preliminary data.</text>
</comment>
<evidence type="ECO:0000256" key="7">
    <source>
        <dbReference type="ARBA" id="ARBA00022692"/>
    </source>
</evidence>
<dbReference type="AlphaFoldDB" id="G2J7H8"/>
<feature type="active site" description="Acyl-ester intermediate" evidence="14">
    <location>
        <position position="342"/>
    </location>
</feature>
<keyword evidence="17" id="KW-0328">Glycosyltransferase</keyword>
<dbReference type="Gene3D" id="3.40.710.10">
    <property type="entry name" value="DD-peptidase/beta-lactamase superfamily"/>
    <property type="match status" value="1"/>
</dbReference>
<feature type="domain" description="Penicillin-binding protein dimerisation" evidence="16">
    <location>
        <begin position="61"/>
        <end position="250"/>
    </location>
</feature>
<dbReference type="InterPro" id="IPR036138">
    <property type="entry name" value="PBP_dimer_sf"/>
</dbReference>
<sequence>MIELNNAVQHLRQFRMRIVIAGIFVFSCFALLAGRLAFLQFWHYRRYAAQADENRISIVPVAPSRGMIIDRNGVVLAENRPAYTLEITASKIDGALDDMIGRLSSVVAIGAADKRRFKKLLEYSKSFHSLPIRLHLTEAEVARFVVQRFRFPGVEVRTRWSRRYPLQATAAHAIGYVGRISAQDQARIAAASARNEHGPGPYDPRLNANNYKGSHTIGKTGIEQSYQTELHGQTGFEAVEVTAGGRPVRTLWRSPATPGNRLGLTLDSGLQQAAERAFAGRRGALVAIEPATGEILAFVSAPGFDPNLFVDGIDQIHWDELNTSPDRPLLNRALRGTYPPGSTYKPFMALAALTLGKRTPQWGFYDSGRYTLAGHVFRDDKPGGHGWVNMARSIVVSCGTYYYILAHEMGVNAIAEFMKPWGFGQLTGVDLEGEARGVLPSTEWKKRAYRRPAQQKWYEGETISLGVGQGYNAFTMLQLAHAVATLANHGVAMTPHLVRDIRDAHTDIKRAASSANRRINVKQQDMEVIKRAMADVMTRGTAAASFRGAPYQAAGKTGTAQVYSLRGGKYHAYQVARERRDHALFIAFAPLDQPVIALALIVENGGWAWQSAAPIARQTLDYYLVDRFKTPLQTVESIARESAPGSARGE</sequence>
<evidence type="ECO:0000313" key="17">
    <source>
        <dbReference type="EMBL" id="CCD28723.1"/>
    </source>
</evidence>
<keyword evidence="9 14" id="KW-0133">Cell shape</keyword>
<dbReference type="EMBL" id="CAFB01000034">
    <property type="protein sequence ID" value="CCD28723.1"/>
    <property type="molecule type" value="Genomic_DNA"/>
</dbReference>
<dbReference type="HAMAP" id="MF_02081">
    <property type="entry name" value="MrdA_transpept"/>
    <property type="match status" value="1"/>
</dbReference>
<dbReference type="OrthoDB" id="9789078at2"/>
<dbReference type="GO" id="GO:0005886">
    <property type="term" value="C:plasma membrane"/>
    <property type="evidence" value="ECO:0007669"/>
    <property type="project" value="UniProtKB-SubCell"/>
</dbReference>
<evidence type="ECO:0000256" key="9">
    <source>
        <dbReference type="ARBA" id="ARBA00022960"/>
    </source>
</evidence>
<keyword evidence="18" id="KW-1185">Reference proteome</keyword>
<keyword evidence="7 14" id="KW-0812">Transmembrane</keyword>
<dbReference type="GO" id="GO:0006508">
    <property type="term" value="P:proteolysis"/>
    <property type="evidence" value="ECO:0007669"/>
    <property type="project" value="UniProtKB-KW"/>
</dbReference>
<keyword evidence="17" id="KW-0808">Transferase</keyword>
<evidence type="ECO:0000256" key="1">
    <source>
        <dbReference type="ARBA" id="ARBA00004167"/>
    </source>
</evidence>
<evidence type="ECO:0000256" key="6">
    <source>
        <dbReference type="ARBA" id="ARBA00022670"/>
    </source>
</evidence>
<dbReference type="Gene3D" id="3.30.1390.30">
    <property type="entry name" value="Penicillin-binding protein 2a, domain 3"/>
    <property type="match status" value="1"/>
</dbReference>
<dbReference type="GO" id="GO:0009002">
    <property type="term" value="F:serine-type D-Ala-D-Ala carboxypeptidase activity"/>
    <property type="evidence" value="ECO:0007669"/>
    <property type="project" value="UniProtKB-UniRule"/>
</dbReference>
<evidence type="ECO:0000256" key="2">
    <source>
        <dbReference type="ARBA" id="ARBA00004236"/>
    </source>
</evidence>
<comment type="similarity">
    <text evidence="14">Belongs to the transpeptidase family. MrdA subfamily.</text>
</comment>
<proteinExistence type="inferred from homology"/>
<dbReference type="GO" id="GO:0071555">
    <property type="term" value="P:cell wall organization"/>
    <property type="evidence" value="ECO:0007669"/>
    <property type="project" value="UniProtKB-KW"/>
</dbReference>
<keyword evidence="10 14" id="KW-0573">Peptidoglycan synthesis</keyword>
<comment type="catalytic activity">
    <reaction evidence="14">
        <text>Preferential cleavage: (Ac)2-L-Lys-D-Ala-|-D-Ala. Also transpeptidation of peptidyl-alanyl moieties that are N-acyl substituents of D-alanine.</text>
        <dbReference type="EC" id="3.4.16.4"/>
    </reaction>
</comment>
<feature type="binding site" evidence="14">
    <location>
        <position position="366"/>
    </location>
    <ligand>
        <name>Zn(2+)</name>
        <dbReference type="ChEBI" id="CHEBI:29105"/>
    </ligand>
</feature>
<keyword evidence="8 14" id="KW-0378">Hydrolase</keyword>
<keyword evidence="11 14" id="KW-1133">Transmembrane helix</keyword>
<dbReference type="NCBIfam" id="TIGR03423">
    <property type="entry name" value="pbp2_mrdA"/>
    <property type="match status" value="1"/>
</dbReference>
<evidence type="ECO:0000256" key="8">
    <source>
        <dbReference type="ARBA" id="ARBA00022801"/>
    </source>
</evidence>
<keyword evidence="5 14" id="KW-0121">Carboxypeptidase</keyword>
<dbReference type="InterPro" id="IPR001460">
    <property type="entry name" value="PCN-bd_Tpept"/>
</dbReference>
<dbReference type="InterPro" id="IPR012338">
    <property type="entry name" value="Beta-lactam/transpept-like"/>
</dbReference>
<keyword evidence="12 14" id="KW-0472">Membrane</keyword>
<dbReference type="UniPathway" id="UPA00219"/>
<evidence type="ECO:0000256" key="13">
    <source>
        <dbReference type="ARBA" id="ARBA00023316"/>
    </source>
</evidence>
<dbReference type="SUPFAM" id="SSF56519">
    <property type="entry name" value="Penicillin binding protein dimerisation domain"/>
    <property type="match status" value="1"/>
</dbReference>
<name>G2J7H8_9BURK</name>
<evidence type="ECO:0000256" key="12">
    <source>
        <dbReference type="ARBA" id="ARBA00023136"/>
    </source>
</evidence>
<keyword evidence="14" id="KW-0862">Zinc</keyword>
<feature type="binding site" evidence="14">
    <location>
        <position position="385"/>
    </location>
    <ligand>
        <name>Zn(2+)</name>
        <dbReference type="ChEBI" id="CHEBI:29105"/>
    </ligand>
</feature>
<comment type="cofactor">
    <cofactor evidence="14">
        <name>Zn(2+)</name>
        <dbReference type="ChEBI" id="CHEBI:29105"/>
    </cofactor>
    <text evidence="14">Binds one Zn(2+) ion per subunit.</text>
</comment>
<keyword evidence="14" id="KW-0479">Metal-binding</keyword>